<keyword evidence="3" id="KW-1185">Reference proteome</keyword>
<reference evidence="2" key="1">
    <citation type="submission" date="2019-06" db="EMBL/GenBank/DDBJ databases">
        <authorList>
            <person name="Zheng W."/>
        </authorList>
    </citation>
    <scope>NUCLEOTIDE SEQUENCE</scope>
    <source>
        <strain evidence="2">QDHG01</strain>
    </source>
</reference>
<comment type="caution">
    <text evidence="2">The sequence shown here is derived from an EMBL/GenBank/DDBJ whole genome shotgun (WGS) entry which is preliminary data.</text>
</comment>
<evidence type="ECO:0000256" key="1">
    <source>
        <dbReference type="SAM" id="Phobius"/>
    </source>
</evidence>
<dbReference type="AlphaFoldDB" id="A0A8J8P4C1"/>
<accession>A0A8J8P4C1</accession>
<sequence>MYDNATRIVTFTPSIAPSEGSYLIYCSIHDTGIPSKSAYYSIPVQVQLYSDEGSPYLLILSPFVQNFTEKGQITIQMVYPFTQGLQLSDIKDIVVVHISPSQNSTDRDYTWYCESILESSLVVRVIFKDVLDLTDLDRLRINFNKNASGLYLNSINSAQLRVRMSKNFKIETQLPPQIQFEDNSNIYKISNSAGIGLKSVLYANFGMNLIMAASLQLLWGLINSLQLVVRTPLMGMKFPSHTKAFFSSFIMLTNFDILPSTNLNELVFGYDSAEYEENFSDLGYDSLNTVDNIGSFLYYLILILSIIILAKFTQLIGIQFSLQKLRARSEQILNTLVWNSVIRLCIETSLDLFISCLIRFKQVSQLLTNRANFQLSLPQFVNKQEQLIIDCKLRNAIRESRHEHCNRSGSPCRNRSELQYFHYYEQEMVKQALRIVSQSDLWITL</sequence>
<dbReference type="OrthoDB" id="325501at2759"/>
<keyword evidence="1" id="KW-0472">Membrane</keyword>
<feature type="transmembrane region" description="Helical" evidence="1">
    <location>
        <begin position="200"/>
        <end position="222"/>
    </location>
</feature>
<proteinExistence type="predicted"/>
<dbReference type="Proteomes" id="UP000785679">
    <property type="component" value="Unassembled WGS sequence"/>
</dbReference>
<protein>
    <submittedName>
        <fullName evidence="2">Uncharacterized protein</fullName>
    </submittedName>
</protein>
<evidence type="ECO:0000313" key="2">
    <source>
        <dbReference type="EMBL" id="TNV85800.1"/>
    </source>
</evidence>
<keyword evidence="1" id="KW-0812">Transmembrane</keyword>
<name>A0A8J8P4C1_HALGN</name>
<keyword evidence="1" id="KW-1133">Transmembrane helix</keyword>
<feature type="transmembrane region" description="Helical" evidence="1">
    <location>
        <begin position="296"/>
        <end position="318"/>
    </location>
</feature>
<dbReference type="EMBL" id="RRYP01001540">
    <property type="protein sequence ID" value="TNV85800.1"/>
    <property type="molecule type" value="Genomic_DNA"/>
</dbReference>
<gene>
    <name evidence="2" type="ORF">FGO68_gene17649</name>
</gene>
<organism evidence="2 3">
    <name type="scientific">Halteria grandinella</name>
    <dbReference type="NCBI Taxonomy" id="5974"/>
    <lineage>
        <taxon>Eukaryota</taxon>
        <taxon>Sar</taxon>
        <taxon>Alveolata</taxon>
        <taxon>Ciliophora</taxon>
        <taxon>Intramacronucleata</taxon>
        <taxon>Spirotrichea</taxon>
        <taxon>Stichotrichia</taxon>
        <taxon>Sporadotrichida</taxon>
        <taxon>Halteriidae</taxon>
        <taxon>Halteria</taxon>
    </lineage>
</organism>
<evidence type="ECO:0000313" key="3">
    <source>
        <dbReference type="Proteomes" id="UP000785679"/>
    </source>
</evidence>